<evidence type="ECO:0000256" key="1">
    <source>
        <dbReference type="SAM" id="MobiDB-lite"/>
    </source>
</evidence>
<dbReference type="AlphaFoldDB" id="A0A9D2AIN5"/>
<evidence type="ECO:0000313" key="3">
    <source>
        <dbReference type="Proteomes" id="UP000823964"/>
    </source>
</evidence>
<dbReference type="EMBL" id="DXFQ01000159">
    <property type="protein sequence ID" value="HIX20603.1"/>
    <property type="molecule type" value="Genomic_DNA"/>
</dbReference>
<comment type="caution">
    <text evidence="2">The sequence shown here is derived from an EMBL/GenBank/DDBJ whole genome shotgun (WGS) entry which is preliminary data.</text>
</comment>
<reference evidence="2" key="1">
    <citation type="journal article" date="2021" name="PeerJ">
        <title>Extensive microbial diversity within the chicken gut microbiome revealed by metagenomics and culture.</title>
        <authorList>
            <person name="Gilroy R."/>
            <person name="Ravi A."/>
            <person name="Getino M."/>
            <person name="Pursley I."/>
            <person name="Horton D.L."/>
            <person name="Alikhan N.F."/>
            <person name="Baker D."/>
            <person name="Gharbi K."/>
            <person name="Hall N."/>
            <person name="Watson M."/>
            <person name="Adriaenssens E.M."/>
            <person name="Foster-Nyarko E."/>
            <person name="Jarju S."/>
            <person name="Secka A."/>
            <person name="Antonio M."/>
            <person name="Oren A."/>
            <person name="Chaudhuri R.R."/>
            <person name="La Ragione R."/>
            <person name="Hildebrand F."/>
            <person name="Pallen M.J."/>
        </authorList>
    </citation>
    <scope>NUCLEOTIDE SEQUENCE</scope>
    <source>
        <strain evidence="2">14975</strain>
    </source>
</reference>
<name>A0A9D2AIN5_9BACT</name>
<reference evidence="2" key="2">
    <citation type="submission" date="2021-04" db="EMBL/GenBank/DDBJ databases">
        <authorList>
            <person name="Gilroy R."/>
        </authorList>
    </citation>
    <scope>NUCLEOTIDE SEQUENCE</scope>
    <source>
        <strain evidence="2">14975</strain>
    </source>
</reference>
<organism evidence="2 3">
    <name type="scientific">Candidatus Akkermansia intestinigallinarum</name>
    <dbReference type="NCBI Taxonomy" id="2838431"/>
    <lineage>
        <taxon>Bacteria</taxon>
        <taxon>Pseudomonadati</taxon>
        <taxon>Verrucomicrobiota</taxon>
        <taxon>Verrucomicrobiia</taxon>
        <taxon>Verrucomicrobiales</taxon>
        <taxon>Akkermansiaceae</taxon>
        <taxon>Akkermansia</taxon>
    </lineage>
</organism>
<protein>
    <submittedName>
        <fullName evidence="2">Uncharacterized protein</fullName>
    </submittedName>
</protein>
<sequence length="167" mass="17275">MASTLTEEQLDLVRAWAAQGVDLNGIQKRLASECGLHLTYMDVRFLLLDYGIEIAQPAEPAAAPAAAEAEGAAPAADEAADAGDAAAAAEAELPGGKAAGGVSVTIDELQLPGTLISGKVSFPSGGQGAWFIDQAGRLGWSDLSGQPTQYEMQDFQTQLMQLLRGAM</sequence>
<evidence type="ECO:0000313" key="2">
    <source>
        <dbReference type="EMBL" id="HIX20603.1"/>
    </source>
</evidence>
<accession>A0A9D2AIN5</accession>
<feature type="region of interest" description="Disordered" evidence="1">
    <location>
        <begin position="65"/>
        <end position="88"/>
    </location>
</feature>
<proteinExistence type="predicted"/>
<gene>
    <name evidence="2" type="ORF">H9862_08405</name>
</gene>
<dbReference type="Proteomes" id="UP000823964">
    <property type="component" value="Unassembled WGS sequence"/>
</dbReference>